<dbReference type="Proteomes" id="UP001596189">
    <property type="component" value="Unassembled WGS sequence"/>
</dbReference>
<reference evidence="5" key="1">
    <citation type="journal article" date="2019" name="Int. J. Syst. Evol. Microbiol.">
        <title>The Global Catalogue of Microorganisms (GCM) 10K type strain sequencing project: providing services to taxonomists for standard genome sequencing and annotation.</title>
        <authorList>
            <consortium name="The Broad Institute Genomics Platform"/>
            <consortium name="The Broad Institute Genome Sequencing Center for Infectious Disease"/>
            <person name="Wu L."/>
            <person name="Ma J."/>
        </authorList>
    </citation>
    <scope>NUCLEOTIDE SEQUENCE [LARGE SCALE GENOMIC DNA]</scope>
    <source>
        <strain evidence="5">KACC 14249</strain>
    </source>
</reference>
<dbReference type="InterPro" id="IPR019894">
    <property type="entry name" value="Patatin-related_protein"/>
</dbReference>
<keyword evidence="5" id="KW-1185">Reference proteome</keyword>
<gene>
    <name evidence="4" type="ORF">ACFQDO_19415</name>
</gene>
<feature type="active site" description="Proton acceptor" evidence="2">
    <location>
        <position position="305"/>
    </location>
</feature>
<dbReference type="Gene3D" id="3.40.1090.10">
    <property type="entry name" value="Cytosolic phospholipase A2 catalytic domain"/>
    <property type="match status" value="2"/>
</dbReference>
<protein>
    <submittedName>
        <fullName evidence="4">Patatin-like protein</fullName>
    </submittedName>
</protein>
<keyword evidence="2" id="KW-0442">Lipid degradation</keyword>
<dbReference type="NCBIfam" id="TIGR03607">
    <property type="entry name" value="patatin-like protein"/>
    <property type="match status" value="1"/>
</dbReference>
<dbReference type="PROSITE" id="PS51635">
    <property type="entry name" value="PNPLA"/>
    <property type="match status" value="1"/>
</dbReference>
<sequence>MAASDTAGSSKTVTELRLALVCYGGVSLAIYMHGVAKELHKLVVASRRFDELGPQGDNPFDERVDSEHAYFEALRDLAGEGRVLSVNVDIIAGTSAGGINGVCLAKVLARNGSQDALKRLWIDEGDLKKLLKAPPLLGWRTRAALAVGGLLPRLRKPVSPLRGDRMSRLLYDAIADMEKPVDADRRTLLQPTTPLDLFVTTTDLAGFRTLVPTGAGGASQRETDHSQVVQLRTDGQDDTFGADSVGTLAFAARATSSFPGAFPPVSLNSFKTELAGRALDGEQVALKFRRRYGDPGQSLDAWFVDGGVLDNAPFDLVVEAISQKRAETEVVRRLVYIQPDPGRAIDTTVPGPLAAEPAPGYLSGLLKSVGSVRGSHSILRELETLRDLNTRIAELAAIAEQQSAQVDAAIEAAWASAPSGSSAQAGQAWDINDQQDVQTLAASLYAAAPAFVGAGFATYCRLKVEVAGVRLADEVVERFVYPPGSSRASFVRAAISAWARGHVEWREVDQSRLLELLGPVDVPYRERRLMFILSGINALYATTDTATGPPRADLDALKTRAWQLLEELRAAPREAVHAVPDSAVTFLGADLTDDHVFGNPEGFAADHDAEFTTLFSTYRASLQEQLEDSTAPIWQGFVQHTAAWASDDRRGLLSRYLGFPLWDALIFPTVALAQLPQFSPITVSQFSPLAAMALPTPDGGKLKGVSLHHFGGFADASWRENDYLWGRLDSAELLLRTLRSSAPGQSPPTPRDAADAAGLAGPRLRSALTAILAAESDLVRDRALLPTLQAAVGTLPST</sequence>
<dbReference type="Pfam" id="PF01734">
    <property type="entry name" value="Patatin"/>
    <property type="match status" value="1"/>
</dbReference>
<evidence type="ECO:0000313" key="4">
    <source>
        <dbReference type="EMBL" id="MFC6009305.1"/>
    </source>
</evidence>
<dbReference type="InterPro" id="IPR024282">
    <property type="entry name" value="DUF3376"/>
</dbReference>
<evidence type="ECO:0000313" key="5">
    <source>
        <dbReference type="Proteomes" id="UP001596189"/>
    </source>
</evidence>
<comment type="caution">
    <text evidence="4">The sequence shown here is derived from an EMBL/GenBank/DDBJ whole genome shotgun (WGS) entry which is preliminary data.</text>
</comment>
<proteinExistence type="predicted"/>
<organism evidence="4 5">
    <name type="scientific">Angustibacter luteus</name>
    <dbReference type="NCBI Taxonomy" id="658456"/>
    <lineage>
        <taxon>Bacteria</taxon>
        <taxon>Bacillati</taxon>
        <taxon>Actinomycetota</taxon>
        <taxon>Actinomycetes</taxon>
        <taxon>Kineosporiales</taxon>
        <taxon>Kineosporiaceae</taxon>
    </lineage>
</organism>
<dbReference type="Pfam" id="PF11856">
    <property type="entry name" value="DUF3376"/>
    <property type="match status" value="1"/>
</dbReference>
<dbReference type="InterPro" id="IPR002641">
    <property type="entry name" value="PNPLA_dom"/>
</dbReference>
<evidence type="ECO:0000256" key="1">
    <source>
        <dbReference type="ARBA" id="ARBA00023098"/>
    </source>
</evidence>
<feature type="domain" description="PNPLA" evidence="3">
    <location>
        <begin position="20"/>
        <end position="318"/>
    </location>
</feature>
<dbReference type="InterPro" id="IPR016035">
    <property type="entry name" value="Acyl_Trfase/lysoPLipase"/>
</dbReference>
<feature type="active site" description="Nucleophile" evidence="2">
    <location>
        <position position="95"/>
    </location>
</feature>
<keyword evidence="2" id="KW-0378">Hydrolase</keyword>
<name>A0ABW1JJF3_9ACTN</name>
<comment type="caution">
    <text evidence="2">Lacks conserved residue(s) required for the propagation of feature annotation.</text>
</comment>
<evidence type="ECO:0000259" key="3">
    <source>
        <dbReference type="PROSITE" id="PS51635"/>
    </source>
</evidence>
<dbReference type="SUPFAM" id="SSF52151">
    <property type="entry name" value="FabD/lysophospholipase-like"/>
    <property type="match status" value="1"/>
</dbReference>
<evidence type="ECO:0000256" key="2">
    <source>
        <dbReference type="PROSITE-ProRule" id="PRU01161"/>
    </source>
</evidence>
<feature type="short sequence motif" description="GXSXG" evidence="2">
    <location>
        <begin position="93"/>
        <end position="97"/>
    </location>
</feature>
<dbReference type="EMBL" id="JBHSRD010000008">
    <property type="protein sequence ID" value="MFC6009305.1"/>
    <property type="molecule type" value="Genomic_DNA"/>
</dbReference>
<accession>A0ABW1JJF3</accession>
<dbReference type="RefSeq" id="WP_345717821.1">
    <property type="nucleotide sequence ID" value="NZ_BAABFP010000007.1"/>
</dbReference>
<feature type="short sequence motif" description="DGA/G" evidence="2">
    <location>
        <begin position="305"/>
        <end position="307"/>
    </location>
</feature>
<keyword evidence="1 2" id="KW-0443">Lipid metabolism</keyword>